<protein>
    <submittedName>
        <fullName evidence="2">Uncharacterized protein</fullName>
    </submittedName>
</protein>
<dbReference type="AlphaFoldDB" id="A0A4Q9N4H8"/>
<proteinExistence type="predicted"/>
<feature type="compositionally biased region" description="Polar residues" evidence="1">
    <location>
        <begin position="81"/>
        <end position="98"/>
    </location>
</feature>
<dbReference type="EMBL" id="ML143386">
    <property type="protein sequence ID" value="TBU35479.1"/>
    <property type="molecule type" value="Genomic_DNA"/>
</dbReference>
<accession>A0A4Q9N4H8</accession>
<reference evidence="2" key="1">
    <citation type="submission" date="2019-01" db="EMBL/GenBank/DDBJ databases">
        <title>Draft genome sequences of three monokaryotic isolates of the white-rot basidiomycete fungus Dichomitus squalens.</title>
        <authorList>
            <consortium name="DOE Joint Genome Institute"/>
            <person name="Lopez S.C."/>
            <person name="Andreopoulos B."/>
            <person name="Pangilinan J."/>
            <person name="Lipzen A."/>
            <person name="Riley R."/>
            <person name="Ahrendt S."/>
            <person name="Ng V."/>
            <person name="Barry K."/>
            <person name="Daum C."/>
            <person name="Grigoriev I.V."/>
            <person name="Hilden K.S."/>
            <person name="Makela M.R."/>
            <person name="de Vries R.P."/>
        </authorList>
    </citation>
    <scope>NUCLEOTIDE SEQUENCE [LARGE SCALE GENOMIC DNA]</scope>
    <source>
        <strain evidence="2">OM18370.1</strain>
    </source>
</reference>
<dbReference type="Proteomes" id="UP000292957">
    <property type="component" value="Unassembled WGS sequence"/>
</dbReference>
<sequence>MTAMSLLRYSGLQGACLPRGQTTLAPKVDKTRPRSTPCACVQLPACVGPSRYSSGAKSAVARHRSAPCDGIALQGHPSGTLPPSTSTRCGGSSSVFRR</sequence>
<feature type="region of interest" description="Disordered" evidence="1">
    <location>
        <begin position="71"/>
        <end position="98"/>
    </location>
</feature>
<name>A0A4Q9N4H8_9APHY</name>
<evidence type="ECO:0000313" key="2">
    <source>
        <dbReference type="EMBL" id="TBU35479.1"/>
    </source>
</evidence>
<evidence type="ECO:0000256" key="1">
    <source>
        <dbReference type="SAM" id="MobiDB-lite"/>
    </source>
</evidence>
<gene>
    <name evidence="2" type="ORF">BD311DRAFT_744058</name>
</gene>
<organism evidence="2">
    <name type="scientific">Dichomitus squalens</name>
    <dbReference type="NCBI Taxonomy" id="114155"/>
    <lineage>
        <taxon>Eukaryota</taxon>
        <taxon>Fungi</taxon>
        <taxon>Dikarya</taxon>
        <taxon>Basidiomycota</taxon>
        <taxon>Agaricomycotina</taxon>
        <taxon>Agaricomycetes</taxon>
        <taxon>Polyporales</taxon>
        <taxon>Polyporaceae</taxon>
        <taxon>Dichomitus</taxon>
    </lineage>
</organism>